<dbReference type="GO" id="GO:0006635">
    <property type="term" value="P:fatty acid beta-oxidation"/>
    <property type="evidence" value="ECO:0007669"/>
    <property type="project" value="TreeGrafter"/>
</dbReference>
<organism evidence="3 4">
    <name type="scientific">Sphingobacterium nematocida</name>
    <dbReference type="NCBI Taxonomy" id="1513896"/>
    <lineage>
        <taxon>Bacteria</taxon>
        <taxon>Pseudomonadati</taxon>
        <taxon>Bacteroidota</taxon>
        <taxon>Sphingobacteriia</taxon>
        <taxon>Sphingobacteriales</taxon>
        <taxon>Sphingobacteriaceae</taxon>
        <taxon>Sphingobacterium</taxon>
    </lineage>
</organism>
<name>A0A1T5FIQ5_9SPHI</name>
<dbReference type="Proteomes" id="UP000190150">
    <property type="component" value="Unassembled WGS sequence"/>
</dbReference>
<sequence>MDYIRTKKEDHILHVLLDRGKSNAMDLKLVNELIDVLEEAEQDPSVEGLVLSGKEGFFSSGLDLITLFAYNEEEMREFWGRFMALLQRFVSFSKPTVAAITGHSPAGGCVMALCCDYRLMAQGDYIVGLNEVPVGIVVPESIFTLYSFWLGRGSAYRNLLEGRLFKPEEAQAAGLVDEVVSFDRIQTAAIRLLKMVMQFEKNAWRTTKLNLRAELIRAMEQDQNAAVEQVLEQWWKPSTREILKTIIHNLTQKKS</sequence>
<dbReference type="PANTHER" id="PTHR11941:SF45">
    <property type="entry name" value="ENOYL-COA DELTA ISOMERASE 1, MITOCHONDRIAL"/>
    <property type="match status" value="1"/>
</dbReference>
<dbReference type="Gene3D" id="3.90.226.10">
    <property type="entry name" value="2-enoyl-CoA Hydratase, Chain A, domain 1"/>
    <property type="match status" value="1"/>
</dbReference>
<dbReference type="RefSeq" id="WP_079644714.1">
    <property type="nucleotide sequence ID" value="NZ_FUZF01000016.1"/>
</dbReference>
<reference evidence="4" key="1">
    <citation type="submission" date="2017-02" db="EMBL/GenBank/DDBJ databases">
        <authorList>
            <person name="Varghese N."/>
            <person name="Submissions S."/>
        </authorList>
    </citation>
    <scope>NUCLEOTIDE SEQUENCE [LARGE SCALE GENOMIC DNA]</scope>
    <source>
        <strain evidence="4">DSM 24091</strain>
    </source>
</reference>
<dbReference type="OrthoDB" id="9807606at2"/>
<dbReference type="InterPro" id="IPR001753">
    <property type="entry name" value="Enoyl-CoA_hydra/iso"/>
</dbReference>
<dbReference type="SUPFAM" id="SSF52096">
    <property type="entry name" value="ClpP/crotonase"/>
    <property type="match status" value="1"/>
</dbReference>
<evidence type="ECO:0000256" key="1">
    <source>
        <dbReference type="ARBA" id="ARBA00005254"/>
    </source>
</evidence>
<dbReference type="Pfam" id="PF00378">
    <property type="entry name" value="ECH_1"/>
    <property type="match status" value="1"/>
</dbReference>
<gene>
    <name evidence="3" type="ORF">SAMN05660841_03305</name>
</gene>
<evidence type="ECO:0000256" key="2">
    <source>
        <dbReference type="RuleBase" id="RU003707"/>
    </source>
</evidence>
<dbReference type="PANTHER" id="PTHR11941">
    <property type="entry name" value="ENOYL-COA HYDRATASE-RELATED"/>
    <property type="match status" value="1"/>
</dbReference>
<dbReference type="PROSITE" id="PS00166">
    <property type="entry name" value="ENOYL_COA_HYDRATASE"/>
    <property type="match status" value="1"/>
</dbReference>
<dbReference type="CDD" id="cd06558">
    <property type="entry name" value="crotonase-like"/>
    <property type="match status" value="1"/>
</dbReference>
<comment type="similarity">
    <text evidence="1 2">Belongs to the enoyl-CoA hydratase/isomerase family.</text>
</comment>
<keyword evidence="4" id="KW-1185">Reference proteome</keyword>
<dbReference type="GO" id="GO:0003824">
    <property type="term" value="F:catalytic activity"/>
    <property type="evidence" value="ECO:0007669"/>
    <property type="project" value="InterPro"/>
</dbReference>
<dbReference type="EMBL" id="FUZF01000016">
    <property type="protein sequence ID" value="SKB96051.1"/>
    <property type="molecule type" value="Genomic_DNA"/>
</dbReference>
<evidence type="ECO:0000313" key="3">
    <source>
        <dbReference type="EMBL" id="SKB96051.1"/>
    </source>
</evidence>
<dbReference type="AlphaFoldDB" id="A0A1T5FIQ5"/>
<proteinExistence type="inferred from homology"/>
<dbReference type="InterPro" id="IPR029045">
    <property type="entry name" value="ClpP/crotonase-like_dom_sf"/>
</dbReference>
<dbReference type="STRING" id="1513896.SAMN05660841_03305"/>
<accession>A0A1T5FIQ5</accession>
<protein>
    <submittedName>
        <fullName evidence="3">Enoyl-CoA hydratase/carnithine racemase</fullName>
    </submittedName>
</protein>
<dbReference type="InterPro" id="IPR018376">
    <property type="entry name" value="Enoyl-CoA_hyd/isom_CS"/>
</dbReference>
<evidence type="ECO:0000313" key="4">
    <source>
        <dbReference type="Proteomes" id="UP000190150"/>
    </source>
</evidence>